<dbReference type="AlphaFoldDB" id="A0A1Q3ABJ3"/>
<organism evidence="1 2">
    <name type="scientific">Zygosaccharomyces rouxii</name>
    <dbReference type="NCBI Taxonomy" id="4956"/>
    <lineage>
        <taxon>Eukaryota</taxon>
        <taxon>Fungi</taxon>
        <taxon>Dikarya</taxon>
        <taxon>Ascomycota</taxon>
        <taxon>Saccharomycotina</taxon>
        <taxon>Saccharomycetes</taxon>
        <taxon>Saccharomycetales</taxon>
        <taxon>Saccharomycetaceae</taxon>
        <taxon>Zygosaccharomyces</taxon>
    </lineage>
</organism>
<reference evidence="1 2" key="1">
    <citation type="submission" date="2016-08" db="EMBL/GenBank/DDBJ databases">
        <title>Draft genome sequence of allopolyploid Zygosaccharomyces rouxii.</title>
        <authorList>
            <person name="Watanabe J."/>
            <person name="Uehara K."/>
            <person name="Mogi Y."/>
            <person name="Tsukioka Y."/>
        </authorList>
    </citation>
    <scope>NUCLEOTIDE SEQUENCE [LARGE SCALE GENOMIC DNA]</scope>
    <source>
        <strain evidence="1 2">NBRC 110957</strain>
    </source>
</reference>
<dbReference type="EMBL" id="BDGX01000035">
    <property type="protein sequence ID" value="GAV53001.1"/>
    <property type="molecule type" value="Genomic_DNA"/>
</dbReference>
<dbReference type="Proteomes" id="UP000187013">
    <property type="component" value="Unassembled WGS sequence"/>
</dbReference>
<name>A0A1Q3ABJ3_ZYGRO</name>
<comment type="caution">
    <text evidence="1">The sequence shown here is derived from an EMBL/GenBank/DDBJ whole genome shotgun (WGS) entry which is preliminary data.</text>
</comment>
<evidence type="ECO:0000313" key="1">
    <source>
        <dbReference type="EMBL" id="GAV53001.1"/>
    </source>
</evidence>
<protein>
    <submittedName>
        <fullName evidence="1">Uncharacterized protein</fullName>
    </submittedName>
</protein>
<evidence type="ECO:0000313" key="2">
    <source>
        <dbReference type="Proteomes" id="UP000187013"/>
    </source>
</evidence>
<dbReference type="OrthoDB" id="4036607at2759"/>
<proteinExistence type="predicted"/>
<accession>A0A1Q3ABJ3</accession>
<sequence>MSISIPKVGQISFSSEMPDHILGEILMSAKYEKKCDCYNCRNGYYRSHPSNTSYNKESVPQQINCWINKFHFRFPDVPQIKFLEYFWSIPYQTHNFIDFSIERLEILKKCEAKIEDIFRFYSQTNCDLPQLEDFLGHCFDFQNGSARDTLGLRKSIQLLAEISSRKQNNDSFTACKIKLFPDGTKKSRIVNWIVDEFTTRGVSGSEDYKEYSVPRFMVSMESLEVLELKPLVKEEMSAISIKGFYLQNLKQLPLIGVLAIGGNFETKGTNLITDHIQSPVRVETPATPDKSGDFMTLSKIDTLNSVGFNLMNPIMFSTSNHLLNCRKLAVLVHEVKRPNLLFDVRNLKKVLPNLDLQASFSSFVDEKQMVIFV</sequence>
<gene>
    <name evidence="1" type="ORF">ZYGR_0AI02830</name>
</gene>